<sequence>MGGDISQLWAQYWAWIEQFDADHHLFRGESGQNEIKPKIGRPEYSYSKTREKILFDQFKRLARSYVAAPVSTDWEWLALAQHHGMPTRLLDWSSSPLVAAWFAVSSYPLDRDCFLYALDTVAGAVEGFDISTCRSVKRNHSFGHPFEIQSDVYVIETAPVSQRITTQRGLFTLHGDPEAPFVVSDAMTFKIPVALRDEFQKKLLSVGIDYSHIFPDLDGLCKSLDWKHKLRIGMSPVA</sequence>
<name>A0A4S1WM27_9SPHN</name>
<protein>
    <submittedName>
        <fullName evidence="2">FRG domain-containing protein</fullName>
    </submittedName>
</protein>
<evidence type="ECO:0000313" key="3">
    <source>
        <dbReference type="Proteomes" id="UP000309848"/>
    </source>
</evidence>
<gene>
    <name evidence="2" type="ORF">E5A74_05840</name>
</gene>
<dbReference type="InterPro" id="IPR014966">
    <property type="entry name" value="FRG-dom"/>
</dbReference>
<evidence type="ECO:0000313" key="2">
    <source>
        <dbReference type="EMBL" id="TGX44321.1"/>
    </source>
</evidence>
<dbReference type="OrthoDB" id="9816036at2"/>
<dbReference type="SMART" id="SM00901">
    <property type="entry name" value="FRG"/>
    <property type="match status" value="1"/>
</dbReference>
<dbReference type="RefSeq" id="WP_135983336.1">
    <property type="nucleotide sequence ID" value="NZ_JAASQM010000002.1"/>
</dbReference>
<accession>A0A4S1WM27</accession>
<dbReference type="AlphaFoldDB" id="A0A4S1WM27"/>
<keyword evidence="3" id="KW-1185">Reference proteome</keyword>
<reference evidence="2 3" key="1">
    <citation type="submission" date="2019-04" db="EMBL/GenBank/DDBJ databases">
        <title>Sphingomonas psychrotolerans sp. nov., isolated from soil in the Tianshan Mountains, Xinjiang, China.</title>
        <authorList>
            <person name="Luo Y."/>
            <person name="Sheng H."/>
        </authorList>
    </citation>
    <scope>NUCLEOTIDE SEQUENCE [LARGE SCALE GENOMIC DNA]</scope>
    <source>
        <strain evidence="2 3">KIS18-15</strain>
    </source>
</reference>
<proteinExistence type="predicted"/>
<dbReference type="EMBL" id="SRXU01000002">
    <property type="protein sequence ID" value="TGX44321.1"/>
    <property type="molecule type" value="Genomic_DNA"/>
</dbReference>
<dbReference type="Pfam" id="PF08867">
    <property type="entry name" value="FRG"/>
    <property type="match status" value="1"/>
</dbReference>
<comment type="caution">
    <text evidence="2">The sequence shown here is derived from an EMBL/GenBank/DDBJ whole genome shotgun (WGS) entry which is preliminary data.</text>
</comment>
<feature type="domain" description="FRG" evidence="1">
    <location>
        <begin position="20"/>
        <end position="116"/>
    </location>
</feature>
<organism evidence="2 3">
    <name type="scientific">Sphingomonas naasensis</name>
    <dbReference type="NCBI Taxonomy" id="1344951"/>
    <lineage>
        <taxon>Bacteria</taxon>
        <taxon>Pseudomonadati</taxon>
        <taxon>Pseudomonadota</taxon>
        <taxon>Alphaproteobacteria</taxon>
        <taxon>Sphingomonadales</taxon>
        <taxon>Sphingomonadaceae</taxon>
        <taxon>Sphingomonas</taxon>
    </lineage>
</organism>
<dbReference type="Proteomes" id="UP000309848">
    <property type="component" value="Unassembled WGS sequence"/>
</dbReference>
<evidence type="ECO:0000259" key="1">
    <source>
        <dbReference type="SMART" id="SM00901"/>
    </source>
</evidence>